<keyword evidence="3" id="KW-0862">Zinc</keyword>
<dbReference type="SMART" id="SM00184">
    <property type="entry name" value="RING"/>
    <property type="match status" value="1"/>
</dbReference>
<feature type="domain" description="RING-type" evidence="6">
    <location>
        <begin position="26"/>
        <end position="70"/>
    </location>
</feature>
<organism evidence="8 9">
    <name type="scientific">Halocaridina rubra</name>
    <name type="common">Hawaiian red shrimp</name>
    <dbReference type="NCBI Taxonomy" id="373956"/>
    <lineage>
        <taxon>Eukaryota</taxon>
        <taxon>Metazoa</taxon>
        <taxon>Ecdysozoa</taxon>
        <taxon>Arthropoda</taxon>
        <taxon>Crustacea</taxon>
        <taxon>Multicrustacea</taxon>
        <taxon>Malacostraca</taxon>
        <taxon>Eumalacostraca</taxon>
        <taxon>Eucarida</taxon>
        <taxon>Decapoda</taxon>
        <taxon>Pleocyemata</taxon>
        <taxon>Caridea</taxon>
        <taxon>Atyoidea</taxon>
        <taxon>Atyidae</taxon>
        <taxon>Halocaridina</taxon>
    </lineage>
</organism>
<dbReference type="Gene3D" id="3.30.160.60">
    <property type="entry name" value="Classic Zinc Finger"/>
    <property type="match status" value="1"/>
</dbReference>
<sequence>MEKMTFCLAALEHFEYTNAMESELTCDICSDVYLEGKKEPVTLPECGHTFCRQCLLNIEKAGSLSCPYCRTKHHGSSVTQLSTVYAILNLTKFLRRSKFGVCESHTATLDFWCWTCGKGLCGFCLYEGHMIKEHQIVIMKTAMDDTRDEVQKAGQHHLEDINNKKKHLLKELHNNLARLCNFCENAKSLSTFVTDIEEIMEEAGNSLNMEHLKNAAGKIEEYTAILGKEFEGKNDPLHLVAPNQRIHKQMLTTATNENSEADITNHMTSRESDVNTSSRVQEYNDYENDDSQDTSFEYDAAAHTNSPTNNARRQELTTGNHLSDSNISFPLIPVIERSLSREEALNNFETSEDSQNIAHAGSIGLNNYTSQIHGNDLTDSEEGSDTVSINSWLKWSVKSCDGREGRLRWEDGQLHLYTLNSEHQDVHANMKFSVIESLLPNSPEVFLDFGADGVCFGRVYIRIWGELRRAQHFFALCIGSLGPSYKGSRCSKVEGKDKPGECLRINHYITTGGTVQARGLMNGLEWSGEYSAVKKEGLVVAASGGKCEYDGCFDICTRGNPAKKFSCPFGEVISGMAVVKIATCHEPIGDVTIMNTGVVVSDQAN</sequence>
<dbReference type="InterPro" id="IPR027370">
    <property type="entry name" value="Znf-RING_euk"/>
</dbReference>
<dbReference type="InterPro" id="IPR047153">
    <property type="entry name" value="TRIM45/56/19-like"/>
</dbReference>
<dbReference type="PROSITE" id="PS50119">
    <property type="entry name" value="ZF_BBOX"/>
    <property type="match status" value="1"/>
</dbReference>
<evidence type="ECO:0000313" key="8">
    <source>
        <dbReference type="EMBL" id="KAK7068639.1"/>
    </source>
</evidence>
<dbReference type="PROSITE" id="PS50089">
    <property type="entry name" value="ZF_RING_2"/>
    <property type="match status" value="1"/>
</dbReference>
<proteinExistence type="predicted"/>
<dbReference type="Proteomes" id="UP001381693">
    <property type="component" value="Unassembled WGS sequence"/>
</dbReference>
<reference evidence="8 9" key="1">
    <citation type="submission" date="2023-11" db="EMBL/GenBank/DDBJ databases">
        <title>Halocaridina rubra genome assembly.</title>
        <authorList>
            <person name="Smith C."/>
        </authorList>
    </citation>
    <scope>NUCLEOTIDE SEQUENCE [LARGE SCALE GENOMIC DNA]</scope>
    <source>
        <strain evidence="8">EP-1</strain>
        <tissue evidence="8">Whole</tissue>
    </source>
</reference>
<evidence type="ECO:0000313" key="9">
    <source>
        <dbReference type="Proteomes" id="UP001381693"/>
    </source>
</evidence>
<dbReference type="GO" id="GO:0008270">
    <property type="term" value="F:zinc ion binding"/>
    <property type="evidence" value="ECO:0007669"/>
    <property type="project" value="UniProtKB-KW"/>
</dbReference>
<evidence type="ECO:0000259" key="6">
    <source>
        <dbReference type="PROSITE" id="PS50089"/>
    </source>
</evidence>
<evidence type="ECO:0000256" key="4">
    <source>
        <dbReference type="PROSITE-ProRule" id="PRU00024"/>
    </source>
</evidence>
<dbReference type="InterPro" id="IPR000315">
    <property type="entry name" value="Znf_B-box"/>
</dbReference>
<dbReference type="EMBL" id="JAXCGZ010017168">
    <property type="protein sequence ID" value="KAK7068639.1"/>
    <property type="molecule type" value="Genomic_DNA"/>
</dbReference>
<dbReference type="PANTHER" id="PTHR25462:SF296">
    <property type="entry name" value="MEIOTIC P26, ISOFORM F"/>
    <property type="match status" value="1"/>
</dbReference>
<gene>
    <name evidence="8" type="ORF">SK128_020807</name>
</gene>
<dbReference type="Pfam" id="PF00643">
    <property type="entry name" value="zf-B_box"/>
    <property type="match status" value="1"/>
</dbReference>
<dbReference type="PROSITE" id="PS00518">
    <property type="entry name" value="ZF_RING_1"/>
    <property type="match status" value="1"/>
</dbReference>
<keyword evidence="2 4" id="KW-0863">Zinc-finger</keyword>
<feature type="domain" description="B box-type" evidence="7">
    <location>
        <begin position="97"/>
        <end position="139"/>
    </location>
</feature>
<dbReference type="InterPro" id="IPR029000">
    <property type="entry name" value="Cyclophilin-like_dom_sf"/>
</dbReference>
<evidence type="ECO:0000256" key="3">
    <source>
        <dbReference type="ARBA" id="ARBA00022833"/>
    </source>
</evidence>
<feature type="compositionally biased region" description="Polar residues" evidence="5">
    <location>
        <begin position="256"/>
        <end position="267"/>
    </location>
</feature>
<evidence type="ECO:0000259" key="7">
    <source>
        <dbReference type="PROSITE" id="PS50119"/>
    </source>
</evidence>
<feature type="compositionally biased region" description="Polar residues" evidence="5">
    <location>
        <begin position="303"/>
        <end position="323"/>
    </location>
</feature>
<feature type="region of interest" description="Disordered" evidence="5">
    <location>
        <begin position="256"/>
        <end position="279"/>
    </location>
</feature>
<keyword evidence="9" id="KW-1185">Reference proteome</keyword>
<evidence type="ECO:0000256" key="1">
    <source>
        <dbReference type="ARBA" id="ARBA00022723"/>
    </source>
</evidence>
<dbReference type="Gene3D" id="2.40.100.10">
    <property type="entry name" value="Cyclophilin-like"/>
    <property type="match status" value="1"/>
</dbReference>
<dbReference type="PANTHER" id="PTHR25462">
    <property type="entry name" value="BONUS, ISOFORM C-RELATED"/>
    <property type="match status" value="1"/>
</dbReference>
<dbReference type="AlphaFoldDB" id="A0AAN8WWJ3"/>
<dbReference type="SUPFAM" id="SSF57850">
    <property type="entry name" value="RING/U-box"/>
    <property type="match status" value="1"/>
</dbReference>
<dbReference type="SUPFAM" id="SSF57845">
    <property type="entry name" value="B-box zinc-binding domain"/>
    <property type="match status" value="1"/>
</dbReference>
<dbReference type="SUPFAM" id="SSF50891">
    <property type="entry name" value="Cyclophilin-like"/>
    <property type="match status" value="1"/>
</dbReference>
<feature type="region of interest" description="Disordered" evidence="5">
    <location>
        <begin position="302"/>
        <end position="323"/>
    </location>
</feature>
<evidence type="ECO:0000256" key="2">
    <source>
        <dbReference type="ARBA" id="ARBA00022771"/>
    </source>
</evidence>
<accession>A0AAN8WWJ3</accession>
<dbReference type="Gene3D" id="3.30.40.10">
    <property type="entry name" value="Zinc/RING finger domain, C3HC4 (zinc finger)"/>
    <property type="match status" value="1"/>
</dbReference>
<name>A0AAN8WWJ3_HALRR</name>
<dbReference type="InterPro" id="IPR017907">
    <property type="entry name" value="Znf_RING_CS"/>
</dbReference>
<comment type="caution">
    <text evidence="8">The sequence shown here is derived from an EMBL/GenBank/DDBJ whole genome shotgun (WGS) entry which is preliminary data.</text>
</comment>
<dbReference type="InterPro" id="IPR013083">
    <property type="entry name" value="Znf_RING/FYVE/PHD"/>
</dbReference>
<evidence type="ECO:0000256" key="5">
    <source>
        <dbReference type="SAM" id="MobiDB-lite"/>
    </source>
</evidence>
<keyword evidence="1" id="KW-0479">Metal-binding</keyword>
<dbReference type="InterPro" id="IPR001841">
    <property type="entry name" value="Znf_RING"/>
</dbReference>
<protein>
    <submittedName>
        <fullName evidence="8">Uncharacterized protein</fullName>
    </submittedName>
</protein>
<dbReference type="Pfam" id="PF13445">
    <property type="entry name" value="zf-RING_UBOX"/>
    <property type="match status" value="1"/>
</dbReference>